<comment type="caution">
    <text evidence="1">The sequence shown here is derived from an EMBL/GenBank/DDBJ whole genome shotgun (WGS) entry which is preliminary data.</text>
</comment>
<dbReference type="AlphaFoldDB" id="A0AAD6Y2S7"/>
<dbReference type="Proteomes" id="UP001219525">
    <property type="component" value="Unassembled WGS sequence"/>
</dbReference>
<protein>
    <submittedName>
        <fullName evidence="1">Uncharacterized protein</fullName>
    </submittedName>
</protein>
<sequence>MLVWILYHDEYRKYSDRINELIVEAVFFQARNHARNFIVPFVDCLTSILVTRFILQGVSKQRDEVVLLATPEQTAIEHSDPDTINSEAIRMSFCSAASHLTTPSVIFTPEPSRSSPVKYSIVRRTATHIEKEPMAGFRVRHKGAEDDEATLASFDTNRLRDFNATSERQGLPIGLPWPSHASHEQLSVDSEQPWGRPNVRELERTQLDFSFLDPEGGVAARLRCGWLGETWRVM</sequence>
<name>A0AAD6Y2S7_9AGAR</name>
<organism evidence="1 2">
    <name type="scientific">Mycena pura</name>
    <dbReference type="NCBI Taxonomy" id="153505"/>
    <lineage>
        <taxon>Eukaryota</taxon>
        <taxon>Fungi</taxon>
        <taxon>Dikarya</taxon>
        <taxon>Basidiomycota</taxon>
        <taxon>Agaricomycotina</taxon>
        <taxon>Agaricomycetes</taxon>
        <taxon>Agaricomycetidae</taxon>
        <taxon>Agaricales</taxon>
        <taxon>Marasmiineae</taxon>
        <taxon>Mycenaceae</taxon>
        <taxon>Mycena</taxon>
    </lineage>
</organism>
<evidence type="ECO:0000313" key="2">
    <source>
        <dbReference type="Proteomes" id="UP001219525"/>
    </source>
</evidence>
<accession>A0AAD6Y2S7</accession>
<keyword evidence="2" id="KW-1185">Reference proteome</keyword>
<gene>
    <name evidence="1" type="ORF">GGX14DRAFT_547159</name>
</gene>
<evidence type="ECO:0000313" key="1">
    <source>
        <dbReference type="EMBL" id="KAJ7187538.1"/>
    </source>
</evidence>
<reference evidence="1" key="1">
    <citation type="submission" date="2023-03" db="EMBL/GenBank/DDBJ databases">
        <title>Massive genome expansion in bonnet fungi (Mycena s.s.) driven by repeated elements and novel gene families across ecological guilds.</title>
        <authorList>
            <consortium name="Lawrence Berkeley National Laboratory"/>
            <person name="Harder C.B."/>
            <person name="Miyauchi S."/>
            <person name="Viragh M."/>
            <person name="Kuo A."/>
            <person name="Thoen E."/>
            <person name="Andreopoulos B."/>
            <person name="Lu D."/>
            <person name="Skrede I."/>
            <person name="Drula E."/>
            <person name="Henrissat B."/>
            <person name="Morin E."/>
            <person name="Kohler A."/>
            <person name="Barry K."/>
            <person name="LaButti K."/>
            <person name="Morin E."/>
            <person name="Salamov A."/>
            <person name="Lipzen A."/>
            <person name="Mereny Z."/>
            <person name="Hegedus B."/>
            <person name="Baldrian P."/>
            <person name="Stursova M."/>
            <person name="Weitz H."/>
            <person name="Taylor A."/>
            <person name="Grigoriev I.V."/>
            <person name="Nagy L.G."/>
            <person name="Martin F."/>
            <person name="Kauserud H."/>
        </authorList>
    </citation>
    <scope>NUCLEOTIDE SEQUENCE</scope>
    <source>
        <strain evidence="1">9144</strain>
    </source>
</reference>
<proteinExistence type="predicted"/>
<dbReference type="EMBL" id="JARJCW010000194">
    <property type="protein sequence ID" value="KAJ7187538.1"/>
    <property type="molecule type" value="Genomic_DNA"/>
</dbReference>